<evidence type="ECO:0000256" key="4">
    <source>
        <dbReference type="ARBA" id="ARBA00022694"/>
    </source>
</evidence>
<dbReference type="InterPro" id="IPR023382">
    <property type="entry name" value="MnmA-like_central_sf"/>
</dbReference>
<dbReference type="Pfam" id="PF03054">
    <property type="entry name" value="tRNA_Me_trans"/>
    <property type="match status" value="1"/>
</dbReference>
<evidence type="ECO:0000256" key="8">
    <source>
        <dbReference type="ARBA" id="ARBA00023157"/>
    </source>
</evidence>
<dbReference type="Gene3D" id="3.40.50.620">
    <property type="entry name" value="HUPs"/>
    <property type="match status" value="1"/>
</dbReference>
<dbReference type="NCBIfam" id="TIGR00420">
    <property type="entry name" value="trmU"/>
    <property type="match status" value="1"/>
</dbReference>
<dbReference type="GO" id="GO:0002143">
    <property type="term" value="P:tRNA wobble position uridine thiolation"/>
    <property type="evidence" value="ECO:0007669"/>
    <property type="project" value="TreeGrafter"/>
</dbReference>
<evidence type="ECO:0000256" key="6">
    <source>
        <dbReference type="ARBA" id="ARBA00022840"/>
    </source>
</evidence>
<proteinExistence type="predicted"/>
<dbReference type="AlphaFoldDB" id="A0A2M7BUC9"/>
<dbReference type="FunFam" id="2.30.30.280:FF:000001">
    <property type="entry name" value="tRNA-specific 2-thiouridylase MnmA"/>
    <property type="match status" value="1"/>
</dbReference>
<dbReference type="Pfam" id="PF20259">
    <property type="entry name" value="tRNA_Me_trans_M"/>
    <property type="match status" value="1"/>
</dbReference>
<evidence type="ECO:0000313" key="11">
    <source>
        <dbReference type="EMBL" id="PIV10177.1"/>
    </source>
</evidence>
<dbReference type="Proteomes" id="UP000229894">
    <property type="component" value="Unassembled WGS sequence"/>
</dbReference>
<accession>A0A2M7BUC9</accession>
<dbReference type="NCBIfam" id="NF001138">
    <property type="entry name" value="PRK00143.1"/>
    <property type="match status" value="1"/>
</dbReference>
<dbReference type="EMBL" id="PEUX01000038">
    <property type="protein sequence ID" value="PIV10177.1"/>
    <property type="molecule type" value="Genomic_DNA"/>
</dbReference>
<organism evidence="11 12">
    <name type="scientific">Candidatus Portnoybacteria bacterium CG03_land_8_20_14_0_80_41_10</name>
    <dbReference type="NCBI Taxonomy" id="1974808"/>
    <lineage>
        <taxon>Bacteria</taxon>
        <taxon>Candidatus Portnoyibacteriota</taxon>
    </lineage>
</organism>
<evidence type="ECO:0000256" key="5">
    <source>
        <dbReference type="ARBA" id="ARBA00022741"/>
    </source>
</evidence>
<keyword evidence="5" id="KW-0547">Nucleotide-binding</keyword>
<dbReference type="PANTHER" id="PTHR11933:SF5">
    <property type="entry name" value="MITOCHONDRIAL TRNA-SPECIFIC 2-THIOURIDYLASE 1"/>
    <property type="match status" value="1"/>
</dbReference>
<reference evidence="12" key="1">
    <citation type="submission" date="2017-09" db="EMBL/GenBank/DDBJ databases">
        <title>Depth-based differentiation of microbial function through sediment-hosted aquifers and enrichment of novel symbionts in the deep terrestrial subsurface.</title>
        <authorList>
            <person name="Probst A.J."/>
            <person name="Ladd B."/>
            <person name="Jarett J.K."/>
            <person name="Geller-Mcgrath D.E."/>
            <person name="Sieber C.M.K."/>
            <person name="Emerson J.B."/>
            <person name="Anantharaman K."/>
            <person name="Thomas B.C."/>
            <person name="Malmstrom R."/>
            <person name="Stieglmeier M."/>
            <person name="Klingl A."/>
            <person name="Woyke T."/>
            <person name="Ryan C.M."/>
            <person name="Banfield J.F."/>
        </authorList>
    </citation>
    <scope>NUCLEOTIDE SEQUENCE [LARGE SCALE GENOMIC DNA]</scope>
</reference>
<feature type="non-terminal residue" evidence="11">
    <location>
        <position position="295"/>
    </location>
</feature>
<evidence type="ECO:0000256" key="7">
    <source>
        <dbReference type="ARBA" id="ARBA00022884"/>
    </source>
</evidence>
<dbReference type="SUPFAM" id="SSF52402">
    <property type="entry name" value="Adenine nucleotide alpha hydrolases-like"/>
    <property type="match status" value="1"/>
</dbReference>
<dbReference type="InterPro" id="IPR004506">
    <property type="entry name" value="MnmA-like"/>
</dbReference>
<dbReference type="CDD" id="cd01998">
    <property type="entry name" value="MnmA_TRMU-like"/>
    <property type="match status" value="1"/>
</dbReference>
<evidence type="ECO:0000259" key="10">
    <source>
        <dbReference type="Pfam" id="PF20259"/>
    </source>
</evidence>
<comment type="catalytic activity">
    <reaction evidence="9">
        <text>S-sulfanyl-L-cysteinyl-[protein] + uridine(34) in tRNA + AH2 + ATP = 2-thiouridine(34) in tRNA + L-cysteinyl-[protein] + A + AMP + diphosphate + H(+)</text>
        <dbReference type="Rhea" id="RHEA:47032"/>
        <dbReference type="Rhea" id="RHEA-COMP:10131"/>
        <dbReference type="Rhea" id="RHEA-COMP:11726"/>
        <dbReference type="Rhea" id="RHEA-COMP:11727"/>
        <dbReference type="Rhea" id="RHEA-COMP:11728"/>
        <dbReference type="ChEBI" id="CHEBI:13193"/>
        <dbReference type="ChEBI" id="CHEBI:15378"/>
        <dbReference type="ChEBI" id="CHEBI:17499"/>
        <dbReference type="ChEBI" id="CHEBI:29950"/>
        <dbReference type="ChEBI" id="CHEBI:30616"/>
        <dbReference type="ChEBI" id="CHEBI:33019"/>
        <dbReference type="ChEBI" id="CHEBI:61963"/>
        <dbReference type="ChEBI" id="CHEBI:65315"/>
        <dbReference type="ChEBI" id="CHEBI:87170"/>
        <dbReference type="ChEBI" id="CHEBI:456215"/>
        <dbReference type="EC" id="2.8.1.13"/>
    </reaction>
</comment>
<keyword evidence="3" id="KW-0808">Transferase</keyword>
<keyword evidence="4" id="KW-0819">tRNA processing</keyword>
<sequence length="295" mass="33862">MENIRPKVVVGLSGGLDSAVALLLLKKQGYRPLGLTLKYSRWSNGENIYSNQPAIRLAKKVCQQLKVPHKTLDCRQEFKKKIIGYFISLLKDKKTPNPCIICNQQLKFDKLISFAKKKRIDLIATGHYARIKKNKGEHQLLKGKDEQKDQSYFLCLLNQKRLAKTIFPLGDLTKKEVYRLAKKEGLDFLTRKKQSQDLCFVAQESMSLFLEKEIGRQPGQILDKEGNILGQHQGLHFYTIGQRRRIKLAGGPWRVLGFNRGKNQLIVTNQENDPALYQREVFLSDVHFISKKAPV</sequence>
<dbReference type="Gene3D" id="2.30.30.280">
    <property type="entry name" value="Adenine nucleotide alpha hydrolases-like domains"/>
    <property type="match status" value="1"/>
</dbReference>
<comment type="caution">
    <text evidence="11">The sequence shown here is derived from an EMBL/GenBank/DDBJ whole genome shotgun (WGS) entry which is preliminary data.</text>
</comment>
<dbReference type="GO" id="GO:0103016">
    <property type="term" value="F:tRNA-uridine 2-sulfurtransferase activity"/>
    <property type="evidence" value="ECO:0007669"/>
    <property type="project" value="UniProtKB-EC"/>
</dbReference>
<feature type="domain" description="tRNA-specific 2-thiouridylase MnmA-like central" evidence="10">
    <location>
        <begin position="209"/>
        <end position="268"/>
    </location>
</feature>
<evidence type="ECO:0000256" key="9">
    <source>
        <dbReference type="ARBA" id="ARBA00051542"/>
    </source>
</evidence>
<dbReference type="GO" id="GO:0000049">
    <property type="term" value="F:tRNA binding"/>
    <property type="evidence" value="ECO:0007669"/>
    <property type="project" value="UniProtKB-KW"/>
</dbReference>
<dbReference type="GO" id="GO:0005524">
    <property type="term" value="F:ATP binding"/>
    <property type="evidence" value="ECO:0007669"/>
    <property type="project" value="UniProtKB-KW"/>
</dbReference>
<protein>
    <recommendedName>
        <fullName evidence="1">tRNA-uridine 2-sulfurtransferase</fullName>
        <ecNumber evidence="1">2.8.1.13</ecNumber>
    </recommendedName>
</protein>
<dbReference type="InterPro" id="IPR046884">
    <property type="entry name" value="MnmA-like_central"/>
</dbReference>
<gene>
    <name evidence="11" type="ORF">COS49_01815</name>
</gene>
<evidence type="ECO:0000256" key="3">
    <source>
        <dbReference type="ARBA" id="ARBA00022679"/>
    </source>
</evidence>
<evidence type="ECO:0000313" key="12">
    <source>
        <dbReference type="Proteomes" id="UP000229894"/>
    </source>
</evidence>
<dbReference type="PANTHER" id="PTHR11933">
    <property type="entry name" value="TRNA 5-METHYLAMINOMETHYL-2-THIOURIDYLATE -METHYLTRANSFERASE"/>
    <property type="match status" value="1"/>
</dbReference>
<keyword evidence="2" id="KW-0820">tRNA-binding</keyword>
<evidence type="ECO:0000256" key="2">
    <source>
        <dbReference type="ARBA" id="ARBA00022555"/>
    </source>
</evidence>
<keyword evidence="8" id="KW-1015">Disulfide bond</keyword>
<keyword evidence="6" id="KW-0067">ATP-binding</keyword>
<evidence type="ECO:0000256" key="1">
    <source>
        <dbReference type="ARBA" id="ARBA00011949"/>
    </source>
</evidence>
<dbReference type="EC" id="2.8.1.13" evidence="1"/>
<dbReference type="InterPro" id="IPR014729">
    <property type="entry name" value="Rossmann-like_a/b/a_fold"/>
</dbReference>
<name>A0A2M7BUC9_9BACT</name>
<keyword evidence="7" id="KW-0694">RNA-binding</keyword>